<dbReference type="InterPro" id="IPR015424">
    <property type="entry name" value="PyrdxlP-dep_Trfase"/>
</dbReference>
<organism evidence="6 7">
    <name type="scientific">Sporomusa silvacetica DSM 10669</name>
    <dbReference type="NCBI Taxonomy" id="1123289"/>
    <lineage>
        <taxon>Bacteria</taxon>
        <taxon>Bacillati</taxon>
        <taxon>Bacillota</taxon>
        <taxon>Negativicutes</taxon>
        <taxon>Selenomonadales</taxon>
        <taxon>Sporomusaceae</taxon>
        <taxon>Sporomusa</taxon>
    </lineage>
</organism>
<dbReference type="Pfam" id="PF00266">
    <property type="entry name" value="Aminotran_5"/>
    <property type="match status" value="1"/>
</dbReference>
<reference evidence="6" key="1">
    <citation type="submission" date="2024-05" db="EMBL/GenBank/DDBJ databases">
        <title>Isolation and characterization of Sporomusa carbonis sp. nov., a carboxydotrophic hydrogenogen in the genus of Sporomusa isolated from a charcoal burning pile.</title>
        <authorList>
            <person name="Boeer T."/>
            <person name="Rosenbaum F."/>
            <person name="Eysell L."/>
            <person name="Mueller V."/>
            <person name="Daniel R."/>
            <person name="Poehlein A."/>
        </authorList>
    </citation>
    <scope>NUCLEOTIDE SEQUENCE [LARGE SCALE GENOMIC DNA]</scope>
    <source>
        <strain evidence="6">DSM 10669</strain>
    </source>
</reference>
<dbReference type="InterPro" id="IPR015421">
    <property type="entry name" value="PyrdxlP-dep_Trfase_major"/>
</dbReference>
<dbReference type="Proteomes" id="UP000216752">
    <property type="component" value="Chromosome"/>
</dbReference>
<evidence type="ECO:0000256" key="4">
    <source>
        <dbReference type="SAM" id="Phobius"/>
    </source>
</evidence>
<evidence type="ECO:0000256" key="1">
    <source>
        <dbReference type="ARBA" id="ARBA00001933"/>
    </source>
</evidence>
<dbReference type="RefSeq" id="WP_342747419.1">
    <property type="nucleotide sequence ID" value="NZ_CP155573.1"/>
</dbReference>
<evidence type="ECO:0000313" key="6">
    <source>
        <dbReference type="EMBL" id="XFO67378.1"/>
    </source>
</evidence>
<evidence type="ECO:0000313" key="7">
    <source>
        <dbReference type="Proteomes" id="UP000216752"/>
    </source>
</evidence>
<feature type="transmembrane region" description="Helical" evidence="4">
    <location>
        <begin position="12"/>
        <end position="31"/>
    </location>
</feature>
<keyword evidence="7" id="KW-1185">Reference proteome</keyword>
<dbReference type="PANTHER" id="PTHR11601">
    <property type="entry name" value="CYSTEINE DESULFURYLASE FAMILY MEMBER"/>
    <property type="match status" value="1"/>
</dbReference>
<evidence type="ECO:0000256" key="2">
    <source>
        <dbReference type="ARBA" id="ARBA00006490"/>
    </source>
</evidence>
<dbReference type="GO" id="GO:0031071">
    <property type="term" value="F:cysteine desulfurase activity"/>
    <property type="evidence" value="ECO:0007669"/>
    <property type="project" value="UniProtKB-EC"/>
</dbReference>
<feature type="domain" description="Aminotransferase class V" evidence="5">
    <location>
        <begin position="32"/>
        <end position="100"/>
    </location>
</feature>
<accession>A0ABZ3IPS4</accession>
<gene>
    <name evidence="6" type="primary">iscS_3</name>
    <name evidence="6" type="ORF">SPSIL_035760</name>
</gene>
<proteinExistence type="inferred from homology"/>
<keyword evidence="4" id="KW-0472">Membrane</keyword>
<protein>
    <submittedName>
        <fullName evidence="6">Cysteine desulfurase IscS</fullName>
        <ecNumber evidence="6">2.8.1.7</ecNumber>
    </submittedName>
</protein>
<dbReference type="PANTHER" id="PTHR11601:SF34">
    <property type="entry name" value="CYSTEINE DESULFURASE"/>
    <property type="match status" value="1"/>
</dbReference>
<comment type="cofactor">
    <cofactor evidence="1">
        <name>pyridoxal 5'-phosphate</name>
        <dbReference type="ChEBI" id="CHEBI:597326"/>
    </cofactor>
</comment>
<comment type="similarity">
    <text evidence="2">Belongs to the class-V pyridoxal-phosphate-dependent aminotransferase family. NifS/IscS subfamily.</text>
</comment>
<dbReference type="InterPro" id="IPR000192">
    <property type="entry name" value="Aminotrans_V_dom"/>
</dbReference>
<keyword evidence="4" id="KW-0812">Transmembrane</keyword>
<dbReference type="Gene3D" id="3.40.640.10">
    <property type="entry name" value="Type I PLP-dependent aspartate aminotransferase-like (Major domain)"/>
    <property type="match status" value="1"/>
</dbReference>
<keyword evidence="6" id="KW-0808">Transferase</keyword>
<evidence type="ECO:0000256" key="3">
    <source>
        <dbReference type="ARBA" id="ARBA00050776"/>
    </source>
</evidence>
<dbReference type="EC" id="2.8.1.7" evidence="6"/>
<keyword evidence="4" id="KW-1133">Transmembrane helix</keyword>
<evidence type="ECO:0000259" key="5">
    <source>
        <dbReference type="Pfam" id="PF00266"/>
    </source>
</evidence>
<dbReference type="SUPFAM" id="SSF53383">
    <property type="entry name" value="PLP-dependent transferases"/>
    <property type="match status" value="1"/>
</dbReference>
<dbReference type="EMBL" id="CP155573">
    <property type="protein sequence ID" value="XFO67378.1"/>
    <property type="molecule type" value="Genomic_DNA"/>
</dbReference>
<name>A0ABZ3IPS4_9FIRM</name>
<comment type="catalytic activity">
    <reaction evidence="3">
        <text>(sulfur carrier)-H + L-cysteine = (sulfur carrier)-SH + L-alanine</text>
        <dbReference type="Rhea" id="RHEA:43892"/>
        <dbReference type="Rhea" id="RHEA-COMP:14737"/>
        <dbReference type="Rhea" id="RHEA-COMP:14739"/>
        <dbReference type="ChEBI" id="CHEBI:29917"/>
        <dbReference type="ChEBI" id="CHEBI:35235"/>
        <dbReference type="ChEBI" id="CHEBI:57972"/>
        <dbReference type="ChEBI" id="CHEBI:64428"/>
        <dbReference type="EC" id="2.8.1.7"/>
    </reaction>
</comment>
<sequence>MRIGFCIAQDSVLLILPGFLIVVIIFLFQYLNECNTYFGNPSSIYEMSRVTENAIDHAREQVAKALNANKDEIYFTGGGSEADNWALKGIAFANKHRGKTIGLLNERLS</sequence>